<dbReference type="RefSeq" id="WP_161932144.1">
    <property type="nucleotide sequence ID" value="NZ_CP047901.1"/>
</dbReference>
<evidence type="ECO:0000313" key="8">
    <source>
        <dbReference type="EMBL" id="QHO63786.1"/>
    </source>
</evidence>
<dbReference type="PROSITE" id="PS01199">
    <property type="entry name" value="RIBOSOMAL_L1"/>
    <property type="match status" value="1"/>
</dbReference>
<keyword evidence="9" id="KW-1185">Reference proteome</keyword>
<proteinExistence type="inferred from homology"/>
<keyword evidence="2" id="KW-0678">Repressor</keyword>
<feature type="region of interest" description="Disordered" evidence="7">
    <location>
        <begin position="80"/>
        <end position="130"/>
    </location>
</feature>
<name>A0A857N6M5_9BACT</name>
<dbReference type="PANTHER" id="PTHR36427:SF3">
    <property type="entry name" value="LARGE RIBOSOMAL SUBUNIT PROTEIN UL1M"/>
    <property type="match status" value="1"/>
</dbReference>
<sequence length="320" mass="35555">MGKKKIVQLDDTQSTPEKKAKKEMFRWEQAYTDLKDKTADILRQARLKPEQIASMADGELLSLEGVGPAALEEIRSKYPATLAQTKPETQSKEAKEVKTKTKESTPKETKSTTQHPKTRHPRNTIGRSNIYKSQKAKLKVDIYPLSTAVKMLREVSYSIHKTVELHLNVKETGIRGEVSLPHSIGKETRVAIFTPELGDKIKSGKIDFDILLAKPADMPLIAPLARVLGPKGLMPNPKSNTIINDPEKRKQELEASALLTYRTEAKAPIIHLSIGNLDQKDKELTENIKTIIDAIGISKITSAYIKSTMSPSLKISLSSL</sequence>
<dbReference type="CDD" id="cd00403">
    <property type="entry name" value="Ribosomal_L1"/>
    <property type="match status" value="1"/>
</dbReference>
<evidence type="ECO:0000313" key="9">
    <source>
        <dbReference type="Proteomes" id="UP000463983"/>
    </source>
</evidence>
<dbReference type="EMBL" id="CP047901">
    <property type="protein sequence ID" value="QHO63786.1"/>
    <property type="molecule type" value="Genomic_DNA"/>
</dbReference>
<accession>A0A857N6M5</accession>
<gene>
    <name evidence="8" type="ORF">MICH65_0805</name>
</gene>
<comment type="similarity">
    <text evidence="1 6">Belongs to the universal ribosomal protein uL1 family.</text>
</comment>
<dbReference type="Gene3D" id="3.30.190.20">
    <property type="match status" value="1"/>
</dbReference>
<evidence type="ECO:0000256" key="3">
    <source>
        <dbReference type="ARBA" id="ARBA00022845"/>
    </source>
</evidence>
<dbReference type="PANTHER" id="PTHR36427">
    <property type="entry name" value="54S RIBOSOMAL PROTEIN L1, MITOCHONDRIAL"/>
    <property type="match status" value="1"/>
</dbReference>
<keyword evidence="4 6" id="KW-0689">Ribosomal protein</keyword>
<dbReference type="Proteomes" id="UP000463983">
    <property type="component" value="Chromosome"/>
</dbReference>
<keyword evidence="3" id="KW-0810">Translation regulation</keyword>
<dbReference type="Gene3D" id="3.40.50.790">
    <property type="match status" value="1"/>
</dbReference>
<dbReference type="GO" id="GO:0005840">
    <property type="term" value="C:ribosome"/>
    <property type="evidence" value="ECO:0007669"/>
    <property type="project" value="UniProtKB-KW"/>
</dbReference>
<evidence type="ECO:0000256" key="5">
    <source>
        <dbReference type="ARBA" id="ARBA00023274"/>
    </source>
</evidence>
<dbReference type="AlphaFoldDB" id="A0A857N6M5"/>
<feature type="region of interest" description="Disordered" evidence="7">
    <location>
        <begin position="1"/>
        <end position="21"/>
    </location>
</feature>
<dbReference type="InterPro" id="IPR028364">
    <property type="entry name" value="Ribosomal_uL1/biogenesis"/>
</dbReference>
<dbReference type="GO" id="GO:0006417">
    <property type="term" value="P:regulation of translation"/>
    <property type="evidence" value="ECO:0007669"/>
    <property type="project" value="UniProtKB-KW"/>
</dbReference>
<evidence type="ECO:0000256" key="2">
    <source>
        <dbReference type="ARBA" id="ARBA00022491"/>
    </source>
</evidence>
<organism evidence="8 9">
    <name type="scientific">Candidatus Chazhemtobacterium aquaticus</name>
    <dbReference type="NCBI Taxonomy" id="2715735"/>
    <lineage>
        <taxon>Bacteria</taxon>
        <taxon>Candidatus Chazhemtobacteraceae</taxon>
        <taxon>Candidatus Chazhemtobacterium</taxon>
    </lineage>
</organism>
<dbReference type="InterPro" id="IPR016095">
    <property type="entry name" value="Ribosomal_uL1_3-a/b-sand"/>
</dbReference>
<evidence type="ECO:0000256" key="7">
    <source>
        <dbReference type="SAM" id="MobiDB-lite"/>
    </source>
</evidence>
<dbReference type="InterPro" id="IPR023674">
    <property type="entry name" value="Ribosomal_uL1-like"/>
</dbReference>
<dbReference type="GO" id="GO:1990904">
    <property type="term" value="C:ribonucleoprotein complex"/>
    <property type="evidence" value="ECO:0007669"/>
    <property type="project" value="UniProtKB-KW"/>
</dbReference>
<dbReference type="InterPro" id="IPR023673">
    <property type="entry name" value="Ribosomal_uL1_CS"/>
</dbReference>
<evidence type="ECO:0000256" key="4">
    <source>
        <dbReference type="ARBA" id="ARBA00022980"/>
    </source>
</evidence>
<protein>
    <recommendedName>
        <fullName evidence="6">Ribosomal protein</fullName>
    </recommendedName>
</protein>
<dbReference type="SUPFAM" id="SSF56808">
    <property type="entry name" value="Ribosomal protein L1"/>
    <property type="match status" value="1"/>
</dbReference>
<evidence type="ECO:0000256" key="6">
    <source>
        <dbReference type="RuleBase" id="RU000659"/>
    </source>
</evidence>
<evidence type="ECO:0000256" key="1">
    <source>
        <dbReference type="ARBA" id="ARBA00010531"/>
    </source>
</evidence>
<keyword evidence="5 6" id="KW-0687">Ribonucleoprotein</keyword>
<feature type="compositionally biased region" description="Basic and acidic residues" evidence="7">
    <location>
        <begin position="89"/>
        <end position="110"/>
    </location>
</feature>
<dbReference type="Pfam" id="PF00687">
    <property type="entry name" value="Ribosomal_L1"/>
    <property type="match status" value="1"/>
</dbReference>
<reference evidence="9" key="1">
    <citation type="journal article" date="2020" name="Microorganisms">
        <title>Complete Genome of a Member of a New Bacterial Lineage in the Microgenomates Group Reveals an Unusual Nucleotide Composition Disparity Between Two Strands of DNA and Limited Metabolic Potential.</title>
        <authorList>
            <person name="Kadnikov V.V."/>
            <person name="Mardanov A.V."/>
            <person name="Beletsky A.V."/>
            <person name="Karnachuk O.V."/>
            <person name="Ravin N.V."/>
        </authorList>
    </citation>
    <scope>NUCLEOTIDE SEQUENCE [LARGE SCALE GENOMIC DNA]</scope>
</reference>
<dbReference type="KEGG" id="caqa:MICH65_0805"/>